<comment type="function">
    <text evidence="4">Responsible for synthesis of pseudouridine from uracil-65 in transfer RNAs.</text>
</comment>
<evidence type="ECO:0000313" key="12">
    <source>
        <dbReference type="Proteomes" id="UP000184171"/>
    </source>
</evidence>
<dbReference type="InterPro" id="IPR006224">
    <property type="entry name" value="PsdUridine_synth_RluA-like_CS"/>
</dbReference>
<evidence type="ECO:0000256" key="6">
    <source>
        <dbReference type="ARBA" id="ARBA00040675"/>
    </source>
</evidence>
<dbReference type="GO" id="GO:0003723">
    <property type="term" value="F:RNA binding"/>
    <property type="evidence" value="ECO:0007669"/>
    <property type="project" value="InterPro"/>
</dbReference>
<proteinExistence type="predicted"/>
<evidence type="ECO:0000259" key="10">
    <source>
        <dbReference type="Pfam" id="PF00849"/>
    </source>
</evidence>
<dbReference type="InterPro" id="IPR006145">
    <property type="entry name" value="PsdUridine_synth_RsuA/RluA"/>
</dbReference>
<dbReference type="GO" id="GO:0008033">
    <property type="term" value="P:tRNA processing"/>
    <property type="evidence" value="ECO:0007669"/>
    <property type="project" value="UniProtKB-KW"/>
</dbReference>
<evidence type="ECO:0000256" key="3">
    <source>
        <dbReference type="ARBA" id="ARBA00036607"/>
    </source>
</evidence>
<dbReference type="RefSeq" id="WP_072909162.1">
    <property type="nucleotide sequence ID" value="NZ_FQZT01000009.1"/>
</dbReference>
<dbReference type="InterPro" id="IPR050188">
    <property type="entry name" value="RluA_PseudoU_synthase"/>
</dbReference>
<keyword evidence="12" id="KW-1185">Reference proteome</keyword>
<dbReference type="GO" id="GO:0160149">
    <property type="term" value="F:tRNA pseudouridine(65) synthase activity"/>
    <property type="evidence" value="ECO:0007669"/>
    <property type="project" value="UniProtKB-EC"/>
</dbReference>
<evidence type="ECO:0000256" key="8">
    <source>
        <dbReference type="ARBA" id="ARBA00041975"/>
    </source>
</evidence>
<dbReference type="PANTHER" id="PTHR21600:SF56">
    <property type="entry name" value="TRNA PSEUDOURIDINE SYNTHASE C"/>
    <property type="match status" value="1"/>
</dbReference>
<dbReference type="STRING" id="1122189.SAMN02745165_02598"/>
<sequence>MQEQLEIIYRDQWLVAMNKPAGLLVHRTNIDRHETRFALQLLRRQLKQKVYPVHRLDKPTSGVLLFALDSATARQLSDQFRDHQVEKSYLALVRGWTDDSDEINYPLVDGPIKAAYAVQQNSDKPREAITRYRTVQQVELPIAVGRYSSSRYSLVDVHPATGRRHQIRRHFKHIFHPIIGDTTYGDSSHNRMFRQQFNCHRLLLHATRLKFAHPVSGAQISLVASLPTDFSAQLGEIGLHGVWENR</sequence>
<dbReference type="InterPro" id="IPR020103">
    <property type="entry name" value="PsdUridine_synth_cat_dom_sf"/>
</dbReference>
<evidence type="ECO:0000256" key="9">
    <source>
        <dbReference type="ARBA" id="ARBA00043049"/>
    </source>
</evidence>
<evidence type="ECO:0000256" key="4">
    <source>
        <dbReference type="ARBA" id="ARBA00037670"/>
    </source>
</evidence>
<keyword evidence="2" id="KW-0413">Isomerase</keyword>
<comment type="catalytic activity">
    <reaction evidence="3">
        <text>uridine(65) in tRNA = pseudouridine(65) in tRNA</text>
        <dbReference type="Rhea" id="RHEA:42536"/>
        <dbReference type="Rhea" id="RHEA-COMP:10103"/>
        <dbReference type="Rhea" id="RHEA-COMP:10104"/>
        <dbReference type="ChEBI" id="CHEBI:65314"/>
        <dbReference type="ChEBI" id="CHEBI:65315"/>
        <dbReference type="EC" id="5.4.99.26"/>
    </reaction>
</comment>
<dbReference type="EC" id="5.4.99.26" evidence="5"/>
<evidence type="ECO:0000256" key="1">
    <source>
        <dbReference type="ARBA" id="ARBA00022694"/>
    </source>
</evidence>
<dbReference type="Pfam" id="PF00849">
    <property type="entry name" value="PseudoU_synth_2"/>
    <property type="match status" value="1"/>
</dbReference>
<protein>
    <recommendedName>
        <fullName evidence="6">tRNA pseudouridine synthase C</fullName>
        <ecNumber evidence="5">5.4.99.26</ecNumber>
    </recommendedName>
    <alternativeName>
        <fullName evidence="8">tRNA pseudouridine(65) synthase</fullName>
    </alternativeName>
    <alternativeName>
        <fullName evidence="9">tRNA pseudouridylate synthase C</fullName>
    </alternativeName>
    <alternativeName>
        <fullName evidence="7">tRNA-uridine isomerase C</fullName>
    </alternativeName>
</protein>
<evidence type="ECO:0000256" key="7">
    <source>
        <dbReference type="ARBA" id="ARBA00041803"/>
    </source>
</evidence>
<dbReference type="EMBL" id="FQZT01000009">
    <property type="protein sequence ID" value="SHJ52563.1"/>
    <property type="molecule type" value="Genomic_DNA"/>
</dbReference>
<reference evidence="11 12" key="1">
    <citation type="submission" date="2016-11" db="EMBL/GenBank/DDBJ databases">
        <authorList>
            <person name="Jaros S."/>
            <person name="Januszkiewicz K."/>
            <person name="Wedrychowicz H."/>
        </authorList>
    </citation>
    <scope>NUCLEOTIDE SEQUENCE [LARGE SCALE GENOMIC DNA]</scope>
    <source>
        <strain evidence="11 12">DSM 5091</strain>
    </source>
</reference>
<dbReference type="PROSITE" id="PS01129">
    <property type="entry name" value="PSI_RLU"/>
    <property type="match status" value="1"/>
</dbReference>
<gene>
    <name evidence="11" type="ORF">SAMN02745165_02598</name>
</gene>
<dbReference type="AlphaFoldDB" id="A0A1M6K0R2"/>
<feature type="domain" description="Pseudouridine synthase RsuA/RluA-like" evidence="10">
    <location>
        <begin position="14"/>
        <end position="173"/>
    </location>
</feature>
<evidence type="ECO:0000256" key="2">
    <source>
        <dbReference type="ARBA" id="ARBA00023235"/>
    </source>
</evidence>
<organism evidence="11 12">
    <name type="scientific">Malonomonas rubra DSM 5091</name>
    <dbReference type="NCBI Taxonomy" id="1122189"/>
    <lineage>
        <taxon>Bacteria</taxon>
        <taxon>Pseudomonadati</taxon>
        <taxon>Thermodesulfobacteriota</taxon>
        <taxon>Desulfuromonadia</taxon>
        <taxon>Desulfuromonadales</taxon>
        <taxon>Geopsychrobacteraceae</taxon>
        <taxon>Malonomonas</taxon>
    </lineage>
</organism>
<keyword evidence="1" id="KW-0819">tRNA processing</keyword>
<dbReference type="SUPFAM" id="SSF55120">
    <property type="entry name" value="Pseudouridine synthase"/>
    <property type="match status" value="1"/>
</dbReference>
<dbReference type="GO" id="GO:0000455">
    <property type="term" value="P:enzyme-directed rRNA pseudouridine synthesis"/>
    <property type="evidence" value="ECO:0007669"/>
    <property type="project" value="TreeGrafter"/>
</dbReference>
<dbReference type="Proteomes" id="UP000184171">
    <property type="component" value="Unassembled WGS sequence"/>
</dbReference>
<evidence type="ECO:0000313" key="11">
    <source>
        <dbReference type="EMBL" id="SHJ52563.1"/>
    </source>
</evidence>
<accession>A0A1M6K0R2</accession>
<dbReference type="PANTHER" id="PTHR21600">
    <property type="entry name" value="MITOCHONDRIAL RNA PSEUDOURIDINE SYNTHASE"/>
    <property type="match status" value="1"/>
</dbReference>
<dbReference type="OrthoDB" id="128480at2"/>
<dbReference type="Gene3D" id="3.30.2350.10">
    <property type="entry name" value="Pseudouridine synthase"/>
    <property type="match status" value="1"/>
</dbReference>
<name>A0A1M6K0R2_MALRU</name>
<evidence type="ECO:0000256" key="5">
    <source>
        <dbReference type="ARBA" id="ARBA00038943"/>
    </source>
</evidence>